<reference evidence="1" key="1">
    <citation type="thesis" date="2021" institute="BYU ScholarsArchive" country="Provo, UT, USA">
        <title>Applications of and Algorithms for Genome Assembly and Genomic Analyses with an Emphasis on Marine Teleosts.</title>
        <authorList>
            <person name="Pickett B.D."/>
        </authorList>
    </citation>
    <scope>NUCLEOTIDE SEQUENCE</scope>
    <source>
        <strain evidence="1">HI-2016</strain>
    </source>
</reference>
<proteinExistence type="predicted"/>
<keyword evidence="2" id="KW-1185">Reference proteome</keyword>
<comment type="caution">
    <text evidence="1">The sequence shown here is derived from an EMBL/GenBank/DDBJ whole genome shotgun (WGS) entry which is preliminary data.</text>
</comment>
<dbReference type="AlphaFoldDB" id="A0A8T2PKA3"/>
<accession>A0A8T2PKA3</accession>
<dbReference type="Proteomes" id="UP000824540">
    <property type="component" value="Unassembled WGS sequence"/>
</dbReference>
<gene>
    <name evidence="1" type="ORF">JZ751_017600</name>
</gene>
<name>A0A8T2PKA3_9TELE</name>
<evidence type="ECO:0000313" key="1">
    <source>
        <dbReference type="EMBL" id="KAG9353024.1"/>
    </source>
</evidence>
<dbReference type="EMBL" id="JAFBMS010000004">
    <property type="protein sequence ID" value="KAG9353024.1"/>
    <property type="molecule type" value="Genomic_DNA"/>
</dbReference>
<evidence type="ECO:0000313" key="2">
    <source>
        <dbReference type="Proteomes" id="UP000824540"/>
    </source>
</evidence>
<sequence>MEQPSLTFNHDQSSDFSLLGSYLSWVDVPLAGDPPSSTQASRTSRPVPLVRCWPGLPSAATPALTKRGDDAALRQSLPAEQVSALKPALGDSALKPSSAGLHCEVRKQSDQGFFVHVGAQS</sequence>
<protein>
    <submittedName>
        <fullName evidence="1">Uncharacterized protein</fullName>
    </submittedName>
</protein>
<organism evidence="1 2">
    <name type="scientific">Albula glossodonta</name>
    <name type="common">roundjaw bonefish</name>
    <dbReference type="NCBI Taxonomy" id="121402"/>
    <lineage>
        <taxon>Eukaryota</taxon>
        <taxon>Metazoa</taxon>
        <taxon>Chordata</taxon>
        <taxon>Craniata</taxon>
        <taxon>Vertebrata</taxon>
        <taxon>Euteleostomi</taxon>
        <taxon>Actinopterygii</taxon>
        <taxon>Neopterygii</taxon>
        <taxon>Teleostei</taxon>
        <taxon>Albuliformes</taxon>
        <taxon>Albulidae</taxon>
        <taxon>Albula</taxon>
    </lineage>
</organism>